<dbReference type="PANTHER" id="PTHR13630">
    <property type="entry name" value="GAMMA-SECRETASE-ACTIVATING PROTEIN"/>
    <property type="match status" value="1"/>
</dbReference>
<reference evidence="1" key="3">
    <citation type="submission" date="2025-09" db="UniProtKB">
        <authorList>
            <consortium name="Ensembl"/>
        </authorList>
    </citation>
    <scope>IDENTIFICATION</scope>
</reference>
<dbReference type="AlphaFoldDB" id="A0A8B9QVB4"/>
<organism evidence="1 2">
    <name type="scientific">Anas platyrhynchos</name>
    <name type="common">Mallard</name>
    <name type="synonym">Anas boschas</name>
    <dbReference type="NCBI Taxonomy" id="8839"/>
    <lineage>
        <taxon>Eukaryota</taxon>
        <taxon>Metazoa</taxon>
        <taxon>Chordata</taxon>
        <taxon>Craniata</taxon>
        <taxon>Vertebrata</taxon>
        <taxon>Euteleostomi</taxon>
        <taxon>Archelosauria</taxon>
        <taxon>Archosauria</taxon>
        <taxon>Dinosauria</taxon>
        <taxon>Saurischia</taxon>
        <taxon>Theropoda</taxon>
        <taxon>Coelurosauria</taxon>
        <taxon>Aves</taxon>
        <taxon>Neognathae</taxon>
        <taxon>Galloanserae</taxon>
        <taxon>Anseriformes</taxon>
        <taxon>Anatidae</taxon>
        <taxon>Anatinae</taxon>
        <taxon>Anas</taxon>
    </lineage>
</organism>
<evidence type="ECO:0008006" key="3">
    <source>
        <dbReference type="Google" id="ProtNLM"/>
    </source>
</evidence>
<dbReference type="Ensembl" id="ENSAPLT00020002741.1">
    <property type="protein sequence ID" value="ENSAPLP00020002552.1"/>
    <property type="gene ID" value="ENSAPLG00020001848.1"/>
</dbReference>
<dbReference type="InterPro" id="IPR026172">
    <property type="entry name" value="GSAP_fam"/>
</dbReference>
<evidence type="ECO:0000313" key="2">
    <source>
        <dbReference type="Proteomes" id="UP000694400"/>
    </source>
</evidence>
<reference evidence="1" key="2">
    <citation type="submission" date="2025-08" db="UniProtKB">
        <authorList>
            <consortium name="Ensembl"/>
        </authorList>
    </citation>
    <scope>IDENTIFICATION</scope>
</reference>
<dbReference type="GO" id="GO:1902004">
    <property type="term" value="P:positive regulation of amyloid-beta formation"/>
    <property type="evidence" value="ECO:0007669"/>
    <property type="project" value="TreeGrafter"/>
</dbReference>
<accession>A0A8B9QVB4</accession>
<evidence type="ECO:0000313" key="1">
    <source>
        <dbReference type="Ensembl" id="ENSAPLP00020002552.1"/>
    </source>
</evidence>
<name>A0A8B9QVB4_ANAPL</name>
<reference evidence="1" key="1">
    <citation type="submission" date="2019-08" db="EMBL/GenBank/DDBJ databases">
        <title>Three high-quality genomes provides insights into domestication of ducks.</title>
        <authorList>
            <person name="Hou Z.C."/>
            <person name="Zhu F."/>
            <person name="Yin Z.T."/>
            <person name="Zhang F."/>
        </authorList>
    </citation>
    <scope>NUCLEOTIDE SEQUENCE [LARGE SCALE GENOMIC DNA]</scope>
</reference>
<dbReference type="Proteomes" id="UP000694400">
    <property type="component" value="Chromosome 1"/>
</dbReference>
<dbReference type="GO" id="GO:0005802">
    <property type="term" value="C:trans-Golgi network"/>
    <property type="evidence" value="ECO:0007669"/>
    <property type="project" value="TreeGrafter"/>
</dbReference>
<dbReference type="PANTHER" id="PTHR13630:SF1">
    <property type="entry name" value="GAMMA-SECRETASE-ACTIVATING PROTEIN"/>
    <property type="match status" value="1"/>
</dbReference>
<proteinExistence type="predicted"/>
<sequence length="166" mass="19233">MLLHLAAEFDLQRDVGPWLAERGWAAALDTSENSSALHVVNVERNGKIIYTWKGNQRETHIGLYDPQTKENEHLYMFERDLRIISCSVNSERTLLAVSFRQYTEEERVSRLLQSVSKYLTLLIEIHPINNVRVLKAVDSCVRVQFLYPVEGRNTSTESRPLASFRR</sequence>
<protein>
    <recommendedName>
        <fullName evidence="3">Gamma-secretase-activating protein</fullName>
    </recommendedName>
</protein>